<sequence length="272" mass="29725">MHNHLIQSRALLEQVALEGARGVYVGDDTVLCRVLGIYHSYVDGRDVSVAQHLIMNGYWESWITLAMARALQPGMRAVDVGANLGYFSLLMADAVGPQGKVLAFEPQERYAGLVGRSLRANGFHVQAEVRQQAVSSEKGSLDLLVPEDFFGSASVAASFEDYSTTSTTVEAVTLDEALADWESVDLIKIDVEGAEYAVWQGMADVRRRSPDLAIVLEFNASSYDDPQGFLDEVRGEGFATYEIATDGGLAPFVDAEVVSRADFSMLWLSRED</sequence>
<organism evidence="2 3">
    <name type="scientific">Motilibacter rhizosphaerae</name>
    <dbReference type="NCBI Taxonomy" id="598652"/>
    <lineage>
        <taxon>Bacteria</taxon>
        <taxon>Bacillati</taxon>
        <taxon>Actinomycetota</taxon>
        <taxon>Actinomycetes</taxon>
        <taxon>Motilibacterales</taxon>
        <taxon>Motilibacteraceae</taxon>
        <taxon>Motilibacter</taxon>
    </lineage>
</organism>
<comment type="caution">
    <text evidence="2">The sequence shown here is derived from an EMBL/GenBank/DDBJ whole genome shotgun (WGS) entry which is preliminary data.</text>
</comment>
<dbReference type="GO" id="GO:0008168">
    <property type="term" value="F:methyltransferase activity"/>
    <property type="evidence" value="ECO:0007669"/>
    <property type="project" value="UniProtKB-KW"/>
</dbReference>
<evidence type="ECO:0000313" key="2">
    <source>
        <dbReference type="EMBL" id="RZS91400.1"/>
    </source>
</evidence>
<evidence type="ECO:0000259" key="1">
    <source>
        <dbReference type="Pfam" id="PF05050"/>
    </source>
</evidence>
<dbReference type="InterPro" id="IPR052514">
    <property type="entry name" value="SAM-dependent_MTase"/>
</dbReference>
<dbReference type="InterPro" id="IPR006342">
    <property type="entry name" value="FkbM_mtfrase"/>
</dbReference>
<dbReference type="PANTHER" id="PTHR34203">
    <property type="entry name" value="METHYLTRANSFERASE, FKBM FAMILY PROTEIN"/>
    <property type="match status" value="1"/>
</dbReference>
<dbReference type="PANTHER" id="PTHR34203:SF15">
    <property type="entry name" value="SLL1173 PROTEIN"/>
    <property type="match status" value="1"/>
</dbReference>
<keyword evidence="3" id="KW-1185">Reference proteome</keyword>
<dbReference type="GO" id="GO:0032259">
    <property type="term" value="P:methylation"/>
    <property type="evidence" value="ECO:0007669"/>
    <property type="project" value="UniProtKB-KW"/>
</dbReference>
<dbReference type="EMBL" id="SGXD01000001">
    <property type="protein sequence ID" value="RZS91400.1"/>
    <property type="molecule type" value="Genomic_DNA"/>
</dbReference>
<dbReference type="Proteomes" id="UP000293638">
    <property type="component" value="Unassembled WGS sequence"/>
</dbReference>
<keyword evidence="2" id="KW-0808">Transferase</keyword>
<dbReference type="Pfam" id="PF05050">
    <property type="entry name" value="Methyltransf_21"/>
    <property type="match status" value="1"/>
</dbReference>
<dbReference type="Gene3D" id="3.40.50.150">
    <property type="entry name" value="Vaccinia Virus protein VP39"/>
    <property type="match status" value="1"/>
</dbReference>
<name>A0A4Q7NWL1_9ACTN</name>
<dbReference type="InterPro" id="IPR029063">
    <property type="entry name" value="SAM-dependent_MTases_sf"/>
</dbReference>
<accession>A0A4Q7NWL1</accession>
<dbReference type="NCBIfam" id="TIGR01444">
    <property type="entry name" value="fkbM_fam"/>
    <property type="match status" value="1"/>
</dbReference>
<keyword evidence="2" id="KW-0489">Methyltransferase</keyword>
<evidence type="ECO:0000313" key="3">
    <source>
        <dbReference type="Proteomes" id="UP000293638"/>
    </source>
</evidence>
<dbReference type="AlphaFoldDB" id="A0A4Q7NWL1"/>
<dbReference type="SUPFAM" id="SSF53335">
    <property type="entry name" value="S-adenosyl-L-methionine-dependent methyltransferases"/>
    <property type="match status" value="1"/>
</dbReference>
<dbReference type="RefSeq" id="WP_130491478.1">
    <property type="nucleotide sequence ID" value="NZ_SGXD01000001.1"/>
</dbReference>
<reference evidence="2 3" key="1">
    <citation type="submission" date="2019-02" db="EMBL/GenBank/DDBJ databases">
        <title>Genomic Encyclopedia of Type Strains, Phase IV (KMG-IV): sequencing the most valuable type-strain genomes for metagenomic binning, comparative biology and taxonomic classification.</title>
        <authorList>
            <person name="Goeker M."/>
        </authorList>
    </citation>
    <scope>NUCLEOTIDE SEQUENCE [LARGE SCALE GENOMIC DNA]</scope>
    <source>
        <strain evidence="2 3">DSM 45622</strain>
    </source>
</reference>
<proteinExistence type="predicted"/>
<feature type="domain" description="Methyltransferase FkbM" evidence="1">
    <location>
        <begin position="79"/>
        <end position="228"/>
    </location>
</feature>
<protein>
    <submittedName>
        <fullName evidence="2">FkbM family methyltransferase</fullName>
    </submittedName>
</protein>
<dbReference type="OrthoDB" id="424472at2"/>
<gene>
    <name evidence="2" type="ORF">EV189_0641</name>
</gene>